<accession>A0A5E6Q361</accession>
<comment type="similarity">
    <text evidence="1">Belongs to the aldehyde dehydrogenase family.</text>
</comment>
<name>A0A5E6Q361_PSEFL</name>
<reference evidence="5 6" key="1">
    <citation type="submission" date="2019-09" db="EMBL/GenBank/DDBJ databases">
        <authorList>
            <person name="Chandra G."/>
            <person name="Truman W A."/>
        </authorList>
    </citation>
    <scope>NUCLEOTIDE SEQUENCE [LARGE SCALE GENOMIC DNA]</scope>
    <source>
        <strain evidence="5">PS631</strain>
    </source>
</reference>
<dbReference type="EMBL" id="CABVHF010000001">
    <property type="protein sequence ID" value="VVM49608.1"/>
    <property type="molecule type" value="Genomic_DNA"/>
</dbReference>
<organism evidence="5 6">
    <name type="scientific">Pseudomonas fluorescens</name>
    <dbReference type="NCBI Taxonomy" id="294"/>
    <lineage>
        <taxon>Bacteria</taxon>
        <taxon>Pseudomonadati</taxon>
        <taxon>Pseudomonadota</taxon>
        <taxon>Gammaproteobacteria</taxon>
        <taxon>Pseudomonadales</taxon>
        <taxon>Pseudomonadaceae</taxon>
        <taxon>Pseudomonas</taxon>
    </lineage>
</organism>
<evidence type="ECO:0000313" key="6">
    <source>
        <dbReference type="Proteomes" id="UP000399692"/>
    </source>
</evidence>
<feature type="coiled-coil region" evidence="3">
    <location>
        <begin position="84"/>
        <end position="111"/>
    </location>
</feature>
<dbReference type="EC" id="1.2.1.73" evidence="5"/>
<dbReference type="Proteomes" id="UP000399692">
    <property type="component" value="Unassembled WGS sequence"/>
</dbReference>
<dbReference type="Gene3D" id="3.40.309.10">
    <property type="entry name" value="Aldehyde Dehydrogenase, Chain A, domain 2"/>
    <property type="match status" value="1"/>
</dbReference>
<dbReference type="PANTHER" id="PTHR42991:SF1">
    <property type="entry name" value="ALDEHYDE DEHYDROGENASE"/>
    <property type="match status" value="1"/>
</dbReference>
<proteinExistence type="inferred from homology"/>
<evidence type="ECO:0000256" key="3">
    <source>
        <dbReference type="SAM" id="Coils"/>
    </source>
</evidence>
<dbReference type="GO" id="GO:0008911">
    <property type="term" value="F:lactaldehyde dehydrogenase (NAD+) activity"/>
    <property type="evidence" value="ECO:0007669"/>
    <property type="project" value="TreeGrafter"/>
</dbReference>
<dbReference type="InterPro" id="IPR016163">
    <property type="entry name" value="Ald_DH_C"/>
</dbReference>
<dbReference type="GO" id="GO:0102984">
    <property type="term" value="F:sulfoacetaldehyde dehydrogenase activity"/>
    <property type="evidence" value="ECO:0007669"/>
    <property type="project" value="UniProtKB-EC"/>
</dbReference>
<dbReference type="Pfam" id="PF00171">
    <property type="entry name" value="Aldedh"/>
    <property type="match status" value="1"/>
</dbReference>
<sequence length="472" mass="50802">MSVASKVNVQLVEAQQIDVFSPYDGRLIGSVPCLDASAVPAILERARQGVRQAAAMPRHQRARVLEEAARRVQEQAQAFAELIVAEAGKTLRQAEKEVKRCINTLKLSAEEARRNAGEVVPFEAYEGSESRQGWFSREPLGLIVAITPYNDPLNLVAHKLGPAIAGGNGLILKPSELAPLSALKLVECLLQAGLPDSVVTAVNGGVELGKALVELREVRMVSFTGGFVTGESIARSAGLKKLTMDLGGNAPVLVLEDCDLEPTVESCVSGAFWAAGQNCIGTQRILVQRPIYEAFRARFVAQAQALVLGDPALLETDVGPMVTEQAARRTEQLVNEALSEGAQLLCGHQRKGASYAPTVLEQVSHASQIWQQEVFAPVVILEPFDQLDEAVALANAPEYSLHAGVFTRDLAKALKLARQIEAGGVMINDSSDYRFDAMPFGGFKYGSLGREGVRFAYEDMTQPKVVCINDLG</sequence>
<dbReference type="Gene3D" id="3.40.605.10">
    <property type="entry name" value="Aldehyde Dehydrogenase, Chain A, domain 1"/>
    <property type="match status" value="1"/>
</dbReference>
<evidence type="ECO:0000259" key="4">
    <source>
        <dbReference type="Pfam" id="PF00171"/>
    </source>
</evidence>
<dbReference type="InterPro" id="IPR016161">
    <property type="entry name" value="Ald_DH/histidinol_DH"/>
</dbReference>
<dbReference type="SUPFAM" id="SSF53720">
    <property type="entry name" value="ALDH-like"/>
    <property type="match status" value="1"/>
</dbReference>
<protein>
    <submittedName>
        <fullName evidence="5">Sulfoacetaldehyde dehydrogenase</fullName>
        <ecNumber evidence="5">1.2.1.73</ecNumber>
    </submittedName>
</protein>
<dbReference type="InterPro" id="IPR016162">
    <property type="entry name" value="Ald_DH_N"/>
</dbReference>
<keyword evidence="3" id="KW-0175">Coiled coil</keyword>
<evidence type="ECO:0000313" key="5">
    <source>
        <dbReference type="EMBL" id="VVM49608.1"/>
    </source>
</evidence>
<dbReference type="InterPro" id="IPR051020">
    <property type="entry name" value="ALDH-related_metabolic_enz"/>
</dbReference>
<dbReference type="InterPro" id="IPR015590">
    <property type="entry name" value="Aldehyde_DH_dom"/>
</dbReference>
<gene>
    <name evidence="5" type="primary">safD</name>
    <name evidence="5" type="ORF">PS631_00739</name>
</gene>
<dbReference type="AlphaFoldDB" id="A0A5E6Q361"/>
<dbReference type="CDD" id="cd07149">
    <property type="entry name" value="ALDH_y4uC"/>
    <property type="match status" value="1"/>
</dbReference>
<dbReference type="OrthoDB" id="9812625at2"/>
<evidence type="ECO:0000256" key="2">
    <source>
        <dbReference type="ARBA" id="ARBA00023002"/>
    </source>
</evidence>
<keyword evidence="2 5" id="KW-0560">Oxidoreductase</keyword>
<dbReference type="RefSeq" id="WP_150569307.1">
    <property type="nucleotide sequence ID" value="NZ_CABVHF010000001.1"/>
</dbReference>
<feature type="domain" description="Aldehyde dehydrogenase" evidence="4">
    <location>
        <begin position="15"/>
        <end position="466"/>
    </location>
</feature>
<dbReference type="PANTHER" id="PTHR42991">
    <property type="entry name" value="ALDEHYDE DEHYDROGENASE"/>
    <property type="match status" value="1"/>
</dbReference>
<evidence type="ECO:0000256" key="1">
    <source>
        <dbReference type="ARBA" id="ARBA00009986"/>
    </source>
</evidence>